<accession>A0A0D6P4R6</accession>
<name>A0A0D6P4R6_9PROT</name>
<dbReference type="Proteomes" id="UP000032680">
    <property type="component" value="Unassembled WGS sequence"/>
</dbReference>
<dbReference type="InterPro" id="IPR010607">
    <property type="entry name" value="DUF1194"/>
</dbReference>
<dbReference type="Pfam" id="PF06707">
    <property type="entry name" value="DUF1194"/>
    <property type="match status" value="1"/>
</dbReference>
<keyword evidence="3" id="KW-1185">Reference proteome</keyword>
<dbReference type="PROSITE" id="PS50234">
    <property type="entry name" value="VWFA"/>
    <property type="match status" value="1"/>
</dbReference>
<dbReference type="SUPFAM" id="SSF53300">
    <property type="entry name" value="vWA-like"/>
    <property type="match status" value="1"/>
</dbReference>
<evidence type="ECO:0000259" key="1">
    <source>
        <dbReference type="PROSITE" id="PS50234"/>
    </source>
</evidence>
<evidence type="ECO:0000313" key="2">
    <source>
        <dbReference type="EMBL" id="GAN76336.1"/>
    </source>
</evidence>
<dbReference type="EMBL" id="BANB01000086">
    <property type="protein sequence ID" value="GAN76336.1"/>
    <property type="molecule type" value="Genomic_DNA"/>
</dbReference>
<comment type="caution">
    <text evidence="2">The sequence shown here is derived from an EMBL/GenBank/DDBJ whole genome shotgun (WGS) entry which is preliminary data.</text>
</comment>
<dbReference type="InterPro" id="IPR002035">
    <property type="entry name" value="VWF_A"/>
</dbReference>
<proteinExistence type="predicted"/>
<evidence type="ECO:0000313" key="3">
    <source>
        <dbReference type="Proteomes" id="UP000032680"/>
    </source>
</evidence>
<reference evidence="2 3" key="1">
    <citation type="submission" date="2012-11" db="EMBL/GenBank/DDBJ databases">
        <title>Whole genome sequence of Acidisphaera rubrifaciens HS-AP3.</title>
        <authorList>
            <person name="Azuma Y."/>
            <person name="Higashiura N."/>
            <person name="Hirakawa H."/>
            <person name="Matsushita K."/>
        </authorList>
    </citation>
    <scope>NUCLEOTIDE SEQUENCE [LARGE SCALE GENOMIC DNA]</scope>
    <source>
        <strain evidence="2 3">HS-AP3</strain>
    </source>
</reference>
<feature type="domain" description="VWFA" evidence="1">
    <location>
        <begin position="57"/>
        <end position="261"/>
    </location>
</feature>
<dbReference type="InterPro" id="IPR036465">
    <property type="entry name" value="vWFA_dom_sf"/>
</dbReference>
<dbReference type="Gene3D" id="3.40.50.410">
    <property type="entry name" value="von Willebrand factor, type A domain"/>
    <property type="match status" value="1"/>
</dbReference>
<dbReference type="CDD" id="cd00198">
    <property type="entry name" value="vWFA"/>
    <property type="match status" value="1"/>
</dbReference>
<gene>
    <name evidence="2" type="ORF">Asru_0086_12</name>
</gene>
<dbReference type="AlphaFoldDB" id="A0A0D6P4R6"/>
<organism evidence="2 3">
    <name type="scientific">Acidisphaera rubrifaciens HS-AP3</name>
    <dbReference type="NCBI Taxonomy" id="1231350"/>
    <lineage>
        <taxon>Bacteria</taxon>
        <taxon>Pseudomonadati</taxon>
        <taxon>Pseudomonadota</taxon>
        <taxon>Alphaproteobacteria</taxon>
        <taxon>Acetobacterales</taxon>
        <taxon>Acetobacteraceae</taxon>
        <taxon>Acidisphaera</taxon>
    </lineage>
</organism>
<sequence length="279" mass="29825">MAPKSLGRREAADRNNNTGRVRVRTLLALAVLLPGTMLGGALCLPATARAADTVDVMLALVTDVSRSIDDSEFDLEKNGYQAAFTSPEVLNAIKAGPNGAIAVSYLEFASNYEVRTVVDWTIIRDAASADAFLARLMEAPRSYYGRTAIGSGIDLAVQSITGSPIQATRKVIDVCGDGTSNAGREVSQARDDALKLGITINGLAIINEHPASWTFAHVQPPGGLGKYYRENVSGGPSSFVLEIHDFHDFANAIKRKLISEISEGPRRRTTAAIDTPPRN</sequence>
<protein>
    <recommendedName>
        <fullName evidence="1">VWFA domain-containing protein</fullName>
    </recommendedName>
</protein>